<proteinExistence type="predicted"/>
<organism evidence="1 2">
    <name type="scientific">Aphis craccivora</name>
    <name type="common">Cowpea aphid</name>
    <dbReference type="NCBI Taxonomy" id="307492"/>
    <lineage>
        <taxon>Eukaryota</taxon>
        <taxon>Metazoa</taxon>
        <taxon>Ecdysozoa</taxon>
        <taxon>Arthropoda</taxon>
        <taxon>Hexapoda</taxon>
        <taxon>Insecta</taxon>
        <taxon>Pterygota</taxon>
        <taxon>Neoptera</taxon>
        <taxon>Paraneoptera</taxon>
        <taxon>Hemiptera</taxon>
        <taxon>Sternorrhyncha</taxon>
        <taxon>Aphidomorpha</taxon>
        <taxon>Aphidoidea</taxon>
        <taxon>Aphididae</taxon>
        <taxon>Aphidini</taxon>
        <taxon>Aphis</taxon>
        <taxon>Aphis</taxon>
    </lineage>
</organism>
<sequence>MSILPVLAYCCETTKCLSGADKTHWRHTCFTVGCQTRSNLPNTDNLNGIPSTDRNTMCELFSKNFSSVFSPLSLNFDSCGPVGLPFDLPSSCSISLTDVESSLANLRLIKSVGPDGLSGVFPDIWKISLVTPIFKSGDITDVINYTLPNYSSCFGRVKHHALLSVLLNLGFGEPLLSWFSSYLFMRIQVVKINGFCSSPVSVTSGVPRGEHLLPVLSALFVNGIKDVIQLSELLLFAGNIKLFLRIGTTDDCKLLQNVIDDVVHWARGLGLFFFFHENRQLRLAPTLVISPLSRHRLL</sequence>
<comment type="caution">
    <text evidence="1">The sequence shown here is derived from an EMBL/GenBank/DDBJ whole genome shotgun (WGS) entry which is preliminary data.</text>
</comment>
<dbReference type="EMBL" id="VUJU01007067">
    <property type="protein sequence ID" value="KAF0746813.1"/>
    <property type="molecule type" value="Genomic_DNA"/>
</dbReference>
<keyword evidence="2" id="KW-1185">Reference proteome</keyword>
<evidence type="ECO:0000313" key="2">
    <source>
        <dbReference type="Proteomes" id="UP000478052"/>
    </source>
</evidence>
<dbReference type="AlphaFoldDB" id="A0A6G0Y0P9"/>
<dbReference type="PANTHER" id="PTHR33332">
    <property type="entry name" value="REVERSE TRANSCRIPTASE DOMAIN-CONTAINING PROTEIN"/>
    <property type="match status" value="1"/>
</dbReference>
<protein>
    <submittedName>
        <fullName evidence="1">Uncharacterized protein</fullName>
    </submittedName>
</protein>
<dbReference type="Proteomes" id="UP000478052">
    <property type="component" value="Unassembled WGS sequence"/>
</dbReference>
<gene>
    <name evidence="1" type="ORF">FWK35_00024309</name>
</gene>
<name>A0A6G0Y0P9_APHCR</name>
<reference evidence="1 2" key="1">
    <citation type="submission" date="2019-08" db="EMBL/GenBank/DDBJ databases">
        <title>Whole genome of Aphis craccivora.</title>
        <authorList>
            <person name="Voronova N.V."/>
            <person name="Shulinski R.S."/>
            <person name="Bandarenka Y.V."/>
            <person name="Zhorov D.G."/>
            <person name="Warner D."/>
        </authorList>
    </citation>
    <scope>NUCLEOTIDE SEQUENCE [LARGE SCALE GENOMIC DNA]</scope>
    <source>
        <strain evidence="1">180601</strain>
        <tissue evidence="1">Whole Body</tissue>
    </source>
</reference>
<evidence type="ECO:0000313" key="1">
    <source>
        <dbReference type="EMBL" id="KAF0746813.1"/>
    </source>
</evidence>
<accession>A0A6G0Y0P9</accession>
<dbReference type="OrthoDB" id="6630580at2759"/>